<dbReference type="InterPro" id="IPR050237">
    <property type="entry name" value="ATP-dep_AMP-bd_enzyme"/>
</dbReference>
<dbReference type="Gene3D" id="3.40.50.12780">
    <property type="entry name" value="N-terminal domain of ligase-like"/>
    <property type="match status" value="1"/>
</dbReference>
<evidence type="ECO:0000259" key="3">
    <source>
        <dbReference type="Pfam" id="PF00501"/>
    </source>
</evidence>
<dbReference type="InterPro" id="IPR020845">
    <property type="entry name" value="AMP-binding_CS"/>
</dbReference>
<dbReference type="AlphaFoldDB" id="A0A953NA73"/>
<comment type="caution">
    <text evidence="5">The sequence shown here is derived from an EMBL/GenBank/DDBJ whole genome shotgun (WGS) entry which is preliminary data.</text>
</comment>
<evidence type="ECO:0000259" key="4">
    <source>
        <dbReference type="Pfam" id="PF13193"/>
    </source>
</evidence>
<comment type="similarity">
    <text evidence="1">Belongs to the ATP-dependent AMP-binding enzyme family.</text>
</comment>
<evidence type="ECO:0000256" key="2">
    <source>
        <dbReference type="ARBA" id="ARBA00022598"/>
    </source>
</evidence>
<dbReference type="Pfam" id="PF13193">
    <property type="entry name" value="AMP-binding_C"/>
    <property type="match status" value="1"/>
</dbReference>
<name>A0A953NA73_9BURK</name>
<reference evidence="5" key="1">
    <citation type="submission" date="2021-07" db="EMBL/GenBank/DDBJ databases">
        <title>New genus and species of the family Alcaligenaceae.</title>
        <authorList>
            <person name="Hahn M.W."/>
        </authorList>
    </citation>
    <scope>NUCLEOTIDE SEQUENCE</scope>
    <source>
        <strain evidence="5">LF4-65</strain>
    </source>
</reference>
<keyword evidence="6" id="KW-1185">Reference proteome</keyword>
<evidence type="ECO:0000313" key="6">
    <source>
        <dbReference type="Proteomes" id="UP000739565"/>
    </source>
</evidence>
<evidence type="ECO:0000313" key="5">
    <source>
        <dbReference type="EMBL" id="MBZ1351129.1"/>
    </source>
</evidence>
<dbReference type="FunFam" id="3.30.300.30:FF:000008">
    <property type="entry name" value="2,3-dihydroxybenzoate-AMP ligase"/>
    <property type="match status" value="1"/>
</dbReference>
<proteinExistence type="inferred from homology"/>
<keyword evidence="2" id="KW-0436">Ligase</keyword>
<dbReference type="EMBL" id="JAHXRI010000010">
    <property type="protein sequence ID" value="MBZ1351129.1"/>
    <property type="molecule type" value="Genomic_DNA"/>
</dbReference>
<protein>
    <submittedName>
        <fullName evidence="5">AMP-binding protein</fullName>
    </submittedName>
</protein>
<dbReference type="PANTHER" id="PTHR43767">
    <property type="entry name" value="LONG-CHAIN-FATTY-ACID--COA LIGASE"/>
    <property type="match status" value="1"/>
</dbReference>
<dbReference type="Proteomes" id="UP000739565">
    <property type="component" value="Unassembled WGS sequence"/>
</dbReference>
<dbReference type="Gene3D" id="3.30.300.30">
    <property type="match status" value="1"/>
</dbReference>
<dbReference type="Pfam" id="PF00501">
    <property type="entry name" value="AMP-binding"/>
    <property type="match status" value="1"/>
</dbReference>
<dbReference type="InterPro" id="IPR042099">
    <property type="entry name" value="ANL_N_sf"/>
</dbReference>
<dbReference type="InterPro" id="IPR025110">
    <property type="entry name" value="AMP-bd_C"/>
</dbReference>
<accession>A0A953NA73</accession>
<dbReference type="GO" id="GO:0016877">
    <property type="term" value="F:ligase activity, forming carbon-sulfur bonds"/>
    <property type="evidence" value="ECO:0007669"/>
    <property type="project" value="UniProtKB-ARBA"/>
</dbReference>
<dbReference type="InterPro" id="IPR000873">
    <property type="entry name" value="AMP-dep_synth/lig_dom"/>
</dbReference>
<dbReference type="PROSITE" id="PS00455">
    <property type="entry name" value="AMP_BINDING"/>
    <property type="match status" value="1"/>
</dbReference>
<gene>
    <name evidence="5" type="ORF">KZZ10_10775</name>
</gene>
<sequence>MKNSSESLLDKTYSGPTMGSMIVNLLSRYPTRSAFVNPDGTHITYETIARRIAYLLQRFEQLGLKRSDTVVQMCGNRADVFVVMAACYIGSFRSVALQPLGGIEDQLYILNNCEAKILIVDEARSQRAHELKQRSTQVFDIFSHDTGPDATGIWDDFDPAISSILTDLSEPDDIVRLIYTGGTTGKSKGVMGTTCSLATNALFRMAGHNWVDLRLLCSTPLSHAAGSMIVPVLWHGGTIVLHDGFDPDRLIIDVEAGTANALYLVPTMIYRLLDHPKSSRLAKAGLRMLMYGAAPISPPRLLQARQLLGPILIQHYGLTEAPSTVLSLSDVDHLDDSLLASAGKPYPGVTVKILDNDGHEVPRGTVGEICIRGDLVMKGYFKEPELTALALRHGWLYSGDLAYQNERGYFFIVDRAKDMIISGGFNVYPKEVEDVIASHPSVASVAVIGIPDADWGEAVKAVVVLKAGCDVSAQELTQRVKAAKGAVQAPKTVDFVETLPLTSLGKLDKKALRAVYWNDKTRSIN</sequence>
<feature type="domain" description="AMP-binding enzyme C-terminal" evidence="4">
    <location>
        <begin position="431"/>
        <end position="506"/>
    </location>
</feature>
<evidence type="ECO:0000256" key="1">
    <source>
        <dbReference type="ARBA" id="ARBA00006432"/>
    </source>
</evidence>
<dbReference type="SUPFAM" id="SSF56801">
    <property type="entry name" value="Acetyl-CoA synthetase-like"/>
    <property type="match status" value="1"/>
</dbReference>
<organism evidence="5 6">
    <name type="scientific">Zwartia hollandica</name>
    <dbReference type="NCBI Taxonomy" id="324606"/>
    <lineage>
        <taxon>Bacteria</taxon>
        <taxon>Pseudomonadati</taxon>
        <taxon>Pseudomonadota</taxon>
        <taxon>Betaproteobacteria</taxon>
        <taxon>Burkholderiales</taxon>
        <taxon>Alcaligenaceae</taxon>
        <taxon>Zwartia</taxon>
    </lineage>
</organism>
<dbReference type="InterPro" id="IPR045851">
    <property type="entry name" value="AMP-bd_C_sf"/>
</dbReference>
<feature type="domain" description="AMP-dependent synthetase/ligase" evidence="3">
    <location>
        <begin position="27"/>
        <end position="381"/>
    </location>
</feature>
<dbReference type="RefSeq" id="WP_259661547.1">
    <property type="nucleotide sequence ID" value="NZ_JAHXRI010000010.1"/>
</dbReference>
<dbReference type="PANTHER" id="PTHR43767:SF7">
    <property type="entry name" value="MEDIUM_LONG-CHAIN-FATTY-ACID--COA LIGASE FADD8"/>
    <property type="match status" value="1"/>
</dbReference>